<dbReference type="PRINTS" id="PR01271">
    <property type="entry name" value="HISDACETLASE"/>
</dbReference>
<dbReference type="Proteomes" id="UP000828390">
    <property type="component" value="Unassembled WGS sequence"/>
</dbReference>
<sequence length="349" mass="38605">MLKIPRRASMVSSLIEAYRLPSLLRTVQPTPASFEDLCKFHQEDYLEFLQKISQQEDIEKYDEEAQLYGLSYDCPAHPGVYDYASLVTGATIQAAECLMNKTADIAINWFGGWHHGKKDSASGFCYTNDVVLGILKLREKFNRVLYIDLDVHHGDGVEDAFCSSNKVLTVSVHKHAVGFFPGTGSVSDVGMGKGKYYSVNIPLQDGIKDAEFSALVCRVLLKVRDRFNPEAVVCQCGADGLTGDPNGAFNLTPNALGKCVYTLLSWKRPLLLLGGGGYNHANTARCWAYLTAVVLGRKLPDDIPEHKYLMEYGPDYTLTVTPGNQGDHNTQESVQALYSQILYNLSQIS</sequence>
<dbReference type="PANTHER" id="PTHR10625">
    <property type="entry name" value="HISTONE DEACETYLASE HDAC1-RELATED"/>
    <property type="match status" value="1"/>
</dbReference>
<keyword evidence="9" id="KW-0678">Repressor</keyword>
<comment type="subcellular location">
    <subcellularLocation>
        <location evidence="3">Chromosome</location>
    </subcellularLocation>
    <subcellularLocation>
        <location evidence="4">Cytoplasm</location>
    </subcellularLocation>
    <subcellularLocation>
        <location evidence="2">Nucleus</location>
    </subcellularLocation>
</comment>
<evidence type="ECO:0000256" key="16">
    <source>
        <dbReference type="ARBA" id="ARBA00040347"/>
    </source>
</evidence>
<feature type="binding site" evidence="23">
    <location>
        <position position="123"/>
    </location>
    <ligand>
        <name>substrate</name>
    </ligand>
</feature>
<evidence type="ECO:0000256" key="18">
    <source>
        <dbReference type="ARBA" id="ARBA00042783"/>
    </source>
</evidence>
<evidence type="ECO:0000256" key="10">
    <source>
        <dbReference type="ARBA" id="ARBA00022723"/>
    </source>
</evidence>
<evidence type="ECO:0000256" key="12">
    <source>
        <dbReference type="ARBA" id="ARBA00022853"/>
    </source>
</evidence>
<evidence type="ECO:0000256" key="17">
    <source>
        <dbReference type="ARBA" id="ARBA00041964"/>
    </source>
</evidence>
<dbReference type="GO" id="GO:0141221">
    <property type="term" value="F:histone deacetylase activity, hydrolytic mechanism"/>
    <property type="evidence" value="ECO:0007669"/>
    <property type="project" value="UniProtKB-EC"/>
</dbReference>
<comment type="catalytic activity">
    <reaction evidence="20">
        <text>N(6)-(2E)-butenoyl-L-lysyl-[protein] + H2O = (2E)-2-butenoate + L-lysyl-[protein]</text>
        <dbReference type="Rhea" id="RHEA:69172"/>
        <dbReference type="Rhea" id="RHEA-COMP:9752"/>
        <dbReference type="Rhea" id="RHEA-COMP:13707"/>
        <dbReference type="ChEBI" id="CHEBI:15377"/>
        <dbReference type="ChEBI" id="CHEBI:29969"/>
        <dbReference type="ChEBI" id="CHEBI:35899"/>
        <dbReference type="ChEBI" id="CHEBI:137954"/>
    </reaction>
    <physiologicalReaction direction="left-to-right" evidence="20">
        <dbReference type="Rhea" id="RHEA:69173"/>
    </physiologicalReaction>
</comment>
<evidence type="ECO:0000256" key="24">
    <source>
        <dbReference type="PIRSR" id="PIRSR037913-3"/>
    </source>
</evidence>
<name>A0A9D4CTE2_DREPO</name>
<evidence type="ECO:0000256" key="23">
    <source>
        <dbReference type="PIRSR" id="PIRSR037913-2"/>
    </source>
</evidence>
<dbReference type="InterPro" id="IPR023696">
    <property type="entry name" value="Ureohydrolase_dom_sf"/>
</dbReference>
<dbReference type="PIRSF" id="PIRSF037913">
    <property type="entry name" value="His_deacetylse_1"/>
    <property type="match status" value="1"/>
</dbReference>
<comment type="caution">
    <text evidence="26">The sequence shown here is derived from an EMBL/GenBank/DDBJ whole genome shotgun (WGS) entry which is preliminary data.</text>
</comment>
<accession>A0A9D4CTE2</accession>
<dbReference type="GO" id="GO:0005634">
    <property type="term" value="C:nucleus"/>
    <property type="evidence" value="ECO:0007669"/>
    <property type="project" value="UniProtKB-SubCell"/>
</dbReference>
<dbReference type="AlphaFoldDB" id="A0A9D4CTE2"/>
<evidence type="ECO:0000313" key="26">
    <source>
        <dbReference type="EMBL" id="KAH3730424.1"/>
    </source>
</evidence>
<reference evidence="26" key="2">
    <citation type="submission" date="2020-11" db="EMBL/GenBank/DDBJ databases">
        <authorList>
            <person name="McCartney M.A."/>
            <person name="Auch B."/>
            <person name="Kono T."/>
            <person name="Mallez S."/>
            <person name="Becker A."/>
            <person name="Gohl D.M."/>
            <person name="Silverstein K.A.T."/>
            <person name="Koren S."/>
            <person name="Bechman K.B."/>
            <person name="Herman A."/>
            <person name="Abrahante J.E."/>
            <person name="Garbe J."/>
        </authorList>
    </citation>
    <scope>NUCLEOTIDE SEQUENCE</scope>
    <source>
        <strain evidence="26">Duluth1</strain>
        <tissue evidence="26">Whole animal</tissue>
    </source>
</reference>
<evidence type="ECO:0000256" key="5">
    <source>
        <dbReference type="ARBA" id="ARBA00006457"/>
    </source>
</evidence>
<evidence type="ECO:0000256" key="2">
    <source>
        <dbReference type="ARBA" id="ARBA00004123"/>
    </source>
</evidence>
<evidence type="ECO:0000256" key="4">
    <source>
        <dbReference type="ARBA" id="ARBA00004496"/>
    </source>
</evidence>
<evidence type="ECO:0000256" key="22">
    <source>
        <dbReference type="PIRSR" id="PIRSR037913-1"/>
    </source>
</evidence>
<evidence type="ECO:0000256" key="21">
    <source>
        <dbReference type="ARBA" id="ARBA00049416"/>
    </source>
</evidence>
<dbReference type="FunFam" id="3.40.800.20:FF:000006">
    <property type="entry name" value="Histone deacetylase 8"/>
    <property type="match status" value="1"/>
</dbReference>
<comment type="catalytic activity">
    <reaction evidence="21">
        <text>N(6)-acetyl-L-lysyl-[histone] + H2O = L-lysyl-[histone] + acetate</text>
        <dbReference type="Rhea" id="RHEA:58196"/>
        <dbReference type="Rhea" id="RHEA-COMP:9845"/>
        <dbReference type="Rhea" id="RHEA-COMP:11338"/>
        <dbReference type="ChEBI" id="CHEBI:15377"/>
        <dbReference type="ChEBI" id="CHEBI:29969"/>
        <dbReference type="ChEBI" id="CHEBI:30089"/>
        <dbReference type="ChEBI" id="CHEBI:61930"/>
        <dbReference type="EC" id="3.5.1.98"/>
    </reaction>
    <physiologicalReaction direction="left-to-right" evidence="21">
        <dbReference type="Rhea" id="RHEA:58197"/>
    </physiologicalReaction>
</comment>
<proteinExistence type="inferred from homology"/>
<keyword evidence="11" id="KW-0378">Hydrolase</keyword>
<evidence type="ECO:0000256" key="7">
    <source>
        <dbReference type="ARBA" id="ARBA00022454"/>
    </source>
</evidence>
<evidence type="ECO:0000256" key="8">
    <source>
        <dbReference type="ARBA" id="ARBA00022490"/>
    </source>
</evidence>
<dbReference type="InterPro" id="IPR003084">
    <property type="entry name" value="HDAC_I/II"/>
</dbReference>
<dbReference type="EC" id="3.5.1.98" evidence="6"/>
<dbReference type="InterPro" id="IPR000286">
    <property type="entry name" value="HDACs"/>
</dbReference>
<dbReference type="GO" id="GO:0005737">
    <property type="term" value="C:cytoplasm"/>
    <property type="evidence" value="ECO:0007669"/>
    <property type="project" value="UniProtKB-SubCell"/>
</dbReference>
<evidence type="ECO:0000256" key="1">
    <source>
        <dbReference type="ARBA" id="ARBA00001968"/>
    </source>
</evidence>
<organism evidence="26 27">
    <name type="scientific">Dreissena polymorpha</name>
    <name type="common">Zebra mussel</name>
    <name type="synonym">Mytilus polymorpha</name>
    <dbReference type="NCBI Taxonomy" id="45954"/>
    <lineage>
        <taxon>Eukaryota</taxon>
        <taxon>Metazoa</taxon>
        <taxon>Spiralia</taxon>
        <taxon>Lophotrochozoa</taxon>
        <taxon>Mollusca</taxon>
        <taxon>Bivalvia</taxon>
        <taxon>Autobranchia</taxon>
        <taxon>Heteroconchia</taxon>
        <taxon>Euheterodonta</taxon>
        <taxon>Imparidentia</taxon>
        <taxon>Neoheterodontei</taxon>
        <taxon>Myida</taxon>
        <taxon>Dreissenoidea</taxon>
        <taxon>Dreissenidae</taxon>
        <taxon>Dreissena</taxon>
    </lineage>
</organism>
<keyword evidence="15" id="KW-0539">Nucleus</keyword>
<keyword evidence="10 24" id="KW-0479">Metal-binding</keyword>
<protein>
    <recommendedName>
        <fullName evidence="16">Histone deacetylase 8</fullName>
        <ecNumber evidence="6">3.5.1.98</ecNumber>
    </recommendedName>
    <alternativeName>
        <fullName evidence="17">Protein deacetylase HDAC8</fullName>
    </alternativeName>
    <alternativeName>
        <fullName evidence="18">Protein decrotonylase HDAC8</fullName>
    </alternativeName>
</protein>
<dbReference type="InterPro" id="IPR037138">
    <property type="entry name" value="His_deacetylse_dom_sf"/>
</dbReference>
<feature type="active site" description="Proton acceptor" evidence="22">
    <location>
        <position position="115"/>
    </location>
</feature>
<evidence type="ECO:0000256" key="3">
    <source>
        <dbReference type="ARBA" id="ARBA00004286"/>
    </source>
</evidence>
<dbReference type="PANTHER" id="PTHR10625:SF14">
    <property type="entry name" value="HISTONE DEACETYLASE 8"/>
    <property type="match status" value="1"/>
</dbReference>
<dbReference type="GO" id="GO:0031507">
    <property type="term" value="P:heterochromatin formation"/>
    <property type="evidence" value="ECO:0007669"/>
    <property type="project" value="TreeGrafter"/>
</dbReference>
<evidence type="ECO:0000259" key="25">
    <source>
        <dbReference type="Pfam" id="PF00850"/>
    </source>
</evidence>
<evidence type="ECO:0000256" key="15">
    <source>
        <dbReference type="ARBA" id="ARBA00023242"/>
    </source>
</evidence>
<dbReference type="Gene3D" id="3.40.800.20">
    <property type="entry name" value="Histone deacetylase domain"/>
    <property type="match status" value="1"/>
</dbReference>
<dbReference type="EMBL" id="JAIWYP010000012">
    <property type="protein sequence ID" value="KAH3730424.1"/>
    <property type="molecule type" value="Genomic_DNA"/>
</dbReference>
<comment type="catalytic activity">
    <reaction evidence="19">
        <text>N(6)-acetyl-L-lysyl-[protein] + H2O = L-lysyl-[protein] + acetate</text>
        <dbReference type="Rhea" id="RHEA:58108"/>
        <dbReference type="Rhea" id="RHEA-COMP:9752"/>
        <dbReference type="Rhea" id="RHEA-COMP:10731"/>
        <dbReference type="ChEBI" id="CHEBI:15377"/>
        <dbReference type="ChEBI" id="CHEBI:29969"/>
        <dbReference type="ChEBI" id="CHEBI:30089"/>
        <dbReference type="ChEBI" id="CHEBI:61930"/>
    </reaction>
    <physiologicalReaction direction="left-to-right" evidence="19">
        <dbReference type="Rhea" id="RHEA:58109"/>
    </physiologicalReaction>
</comment>
<keyword evidence="12" id="KW-0156">Chromatin regulator</keyword>
<keyword evidence="13" id="KW-0805">Transcription regulation</keyword>
<dbReference type="SUPFAM" id="SSF52768">
    <property type="entry name" value="Arginase/deacetylase"/>
    <property type="match status" value="1"/>
</dbReference>
<feature type="binding site" evidence="23">
    <location>
        <position position="278"/>
    </location>
    <ligand>
        <name>substrate</name>
    </ligand>
</feature>
<keyword evidence="7" id="KW-0158">Chromosome</keyword>
<comment type="similarity">
    <text evidence="5">Belongs to the histone deacetylase family. HD type 1 subfamily.</text>
</comment>
<keyword evidence="8" id="KW-0963">Cytoplasm</keyword>
<feature type="binding site" evidence="24">
    <location>
        <position position="150"/>
    </location>
    <ligand>
        <name>a divalent metal cation</name>
        <dbReference type="ChEBI" id="CHEBI:60240"/>
    </ligand>
</feature>
<feature type="domain" description="Histone deacetylase" evidence="25">
    <location>
        <begin position="5"/>
        <end position="293"/>
    </location>
</feature>
<keyword evidence="14" id="KW-0804">Transcription</keyword>
<gene>
    <name evidence="26" type="ORF">DPMN_056410</name>
</gene>
<comment type="cofactor">
    <cofactor evidence="1">
        <name>a divalent metal cation</name>
        <dbReference type="ChEBI" id="CHEBI:60240"/>
    </cofactor>
</comment>
<evidence type="ECO:0000313" key="27">
    <source>
        <dbReference type="Proteomes" id="UP000828390"/>
    </source>
</evidence>
<dbReference type="GO" id="GO:0005694">
    <property type="term" value="C:chromosome"/>
    <property type="evidence" value="ECO:0007669"/>
    <property type="project" value="UniProtKB-SubCell"/>
</dbReference>
<dbReference type="InterPro" id="IPR023801">
    <property type="entry name" value="His_deacetylse_dom"/>
</dbReference>
<evidence type="ECO:0000256" key="13">
    <source>
        <dbReference type="ARBA" id="ARBA00023015"/>
    </source>
</evidence>
<evidence type="ECO:0000256" key="14">
    <source>
        <dbReference type="ARBA" id="ARBA00023163"/>
    </source>
</evidence>
<reference evidence="26" key="1">
    <citation type="journal article" date="2019" name="bioRxiv">
        <title>The Genome of the Zebra Mussel, Dreissena polymorpha: A Resource for Invasive Species Research.</title>
        <authorList>
            <person name="McCartney M.A."/>
            <person name="Auch B."/>
            <person name="Kono T."/>
            <person name="Mallez S."/>
            <person name="Zhang Y."/>
            <person name="Obille A."/>
            <person name="Becker A."/>
            <person name="Abrahante J.E."/>
            <person name="Garbe J."/>
            <person name="Badalamenti J.P."/>
            <person name="Herman A."/>
            <person name="Mangelson H."/>
            <person name="Liachko I."/>
            <person name="Sullivan S."/>
            <person name="Sone E.D."/>
            <person name="Koren S."/>
            <person name="Silverstein K.A.T."/>
            <person name="Beckman K.B."/>
            <person name="Gohl D.M."/>
        </authorList>
    </citation>
    <scope>NUCLEOTIDE SEQUENCE</scope>
    <source>
        <strain evidence="26">Duluth1</strain>
        <tissue evidence="26">Whole animal</tissue>
    </source>
</reference>
<dbReference type="PRINTS" id="PR01270">
    <property type="entry name" value="HDASUPER"/>
</dbReference>
<keyword evidence="27" id="KW-1185">Reference proteome</keyword>
<feature type="binding site" evidence="23">
    <location>
        <position position="73"/>
    </location>
    <ligand>
        <name>substrate</name>
    </ligand>
</feature>
<feature type="binding site" evidence="24">
    <location>
        <position position="239"/>
    </location>
    <ligand>
        <name>a divalent metal cation</name>
        <dbReference type="ChEBI" id="CHEBI:60240"/>
    </ligand>
</feature>
<evidence type="ECO:0000256" key="6">
    <source>
        <dbReference type="ARBA" id="ARBA00012111"/>
    </source>
</evidence>
<evidence type="ECO:0000256" key="19">
    <source>
        <dbReference type="ARBA" id="ARBA00049136"/>
    </source>
</evidence>
<feature type="binding site" evidence="24">
    <location>
        <position position="152"/>
    </location>
    <ligand>
        <name>a divalent metal cation</name>
        <dbReference type="ChEBI" id="CHEBI:60240"/>
    </ligand>
</feature>
<evidence type="ECO:0000256" key="20">
    <source>
        <dbReference type="ARBA" id="ARBA00049193"/>
    </source>
</evidence>
<evidence type="ECO:0000256" key="11">
    <source>
        <dbReference type="ARBA" id="ARBA00022801"/>
    </source>
</evidence>
<dbReference type="GO" id="GO:0046872">
    <property type="term" value="F:metal ion binding"/>
    <property type="evidence" value="ECO:0007669"/>
    <property type="project" value="UniProtKB-KW"/>
</dbReference>
<evidence type="ECO:0000256" key="9">
    <source>
        <dbReference type="ARBA" id="ARBA00022491"/>
    </source>
</evidence>
<dbReference type="Pfam" id="PF00850">
    <property type="entry name" value="Hist_deacetyl"/>
    <property type="match status" value="1"/>
</dbReference>